<evidence type="ECO:0000256" key="1">
    <source>
        <dbReference type="ARBA" id="ARBA00022478"/>
    </source>
</evidence>
<protein>
    <submittedName>
        <fullName evidence="4">DNA-directed RNA polymerases I and III subunit rpac1</fullName>
    </submittedName>
</protein>
<gene>
    <name evidence="4" type="ORF">OLEA9_A029156</name>
</gene>
<dbReference type="EMBL" id="CACTIH010007554">
    <property type="protein sequence ID" value="CAA3015489.1"/>
    <property type="molecule type" value="Genomic_DNA"/>
</dbReference>
<dbReference type="InterPro" id="IPR011263">
    <property type="entry name" value="DNA-dir_RNA_pol_RpoA/D/Rpb3"/>
</dbReference>
<comment type="caution">
    <text evidence="4">The sequence shown here is derived from an EMBL/GenBank/DDBJ whole genome shotgun (WGS) entry which is preliminary data.</text>
</comment>
<dbReference type="GO" id="GO:0005736">
    <property type="term" value="C:RNA polymerase I complex"/>
    <property type="evidence" value="ECO:0007669"/>
    <property type="project" value="TreeGrafter"/>
</dbReference>
<dbReference type="PANTHER" id="PTHR11800">
    <property type="entry name" value="DNA-DIRECTED RNA POLYMERASE"/>
    <property type="match status" value="1"/>
</dbReference>
<proteinExistence type="predicted"/>
<dbReference type="Pfam" id="PF01193">
    <property type="entry name" value="RNA_pol_L"/>
    <property type="match status" value="1"/>
</dbReference>
<evidence type="ECO:0000313" key="5">
    <source>
        <dbReference type="Proteomes" id="UP000594638"/>
    </source>
</evidence>
<reference evidence="4 5" key="1">
    <citation type="submission" date="2019-12" db="EMBL/GenBank/DDBJ databases">
        <authorList>
            <person name="Alioto T."/>
            <person name="Alioto T."/>
            <person name="Gomez Garrido J."/>
        </authorList>
    </citation>
    <scope>NUCLEOTIDE SEQUENCE [LARGE SCALE GENOMIC DNA]</scope>
</reference>
<dbReference type="Gene3D" id="3.30.1360.10">
    <property type="entry name" value="RNA polymerase, RBP11-like subunit"/>
    <property type="match status" value="1"/>
</dbReference>
<dbReference type="InterPro" id="IPR050518">
    <property type="entry name" value="Rpo3/RPB3_RNA_Pol_subunit"/>
</dbReference>
<dbReference type="GO" id="GO:0005666">
    <property type="term" value="C:RNA polymerase III complex"/>
    <property type="evidence" value="ECO:0007669"/>
    <property type="project" value="TreeGrafter"/>
</dbReference>
<dbReference type="GO" id="GO:0003899">
    <property type="term" value="F:DNA-directed RNA polymerase activity"/>
    <property type="evidence" value="ECO:0007669"/>
    <property type="project" value="InterPro"/>
</dbReference>
<feature type="domain" description="DNA-directed RNA polymerase RpoA/D/Rpb3-type" evidence="3">
    <location>
        <begin position="83"/>
        <end position="105"/>
    </location>
</feature>
<evidence type="ECO:0000313" key="4">
    <source>
        <dbReference type="EMBL" id="CAA3015489.1"/>
    </source>
</evidence>
<evidence type="ECO:0000256" key="2">
    <source>
        <dbReference type="ARBA" id="ARBA00023163"/>
    </source>
</evidence>
<name>A0A8S0UD16_OLEEU</name>
<accession>A0A8S0UD16</accession>
<organism evidence="4 5">
    <name type="scientific">Olea europaea subsp. europaea</name>
    <dbReference type="NCBI Taxonomy" id="158383"/>
    <lineage>
        <taxon>Eukaryota</taxon>
        <taxon>Viridiplantae</taxon>
        <taxon>Streptophyta</taxon>
        <taxon>Embryophyta</taxon>
        <taxon>Tracheophyta</taxon>
        <taxon>Spermatophyta</taxon>
        <taxon>Magnoliopsida</taxon>
        <taxon>eudicotyledons</taxon>
        <taxon>Gunneridae</taxon>
        <taxon>Pentapetalae</taxon>
        <taxon>asterids</taxon>
        <taxon>lamiids</taxon>
        <taxon>Lamiales</taxon>
        <taxon>Oleaceae</taxon>
        <taxon>Oleeae</taxon>
        <taxon>Olea</taxon>
    </lineage>
</organism>
<keyword evidence="1 4" id="KW-0240">DNA-directed RNA polymerase</keyword>
<sequence length="106" mass="12061">MEEQKTPKISVWDLPDVPKGKLPPHLELQRTRVLCTSDAPTHTENIRYSGAYASMGVDNSLQLKHFHDNFRVEVIRLNEDDMEFDMIGIDAALANALRRILIAEVC</sequence>
<dbReference type="InterPro" id="IPR036603">
    <property type="entry name" value="RBP11-like"/>
</dbReference>
<dbReference type="Gramene" id="OE9A029156T1">
    <property type="protein sequence ID" value="OE9A029156C1"/>
    <property type="gene ID" value="OE9A029156"/>
</dbReference>
<dbReference type="SUPFAM" id="SSF55257">
    <property type="entry name" value="RBP11-like subunits of RNA polymerase"/>
    <property type="match status" value="1"/>
</dbReference>
<dbReference type="Proteomes" id="UP000594638">
    <property type="component" value="Unassembled WGS sequence"/>
</dbReference>
<dbReference type="GO" id="GO:0046983">
    <property type="term" value="F:protein dimerization activity"/>
    <property type="evidence" value="ECO:0007669"/>
    <property type="project" value="InterPro"/>
</dbReference>
<evidence type="ECO:0000259" key="3">
    <source>
        <dbReference type="Pfam" id="PF01193"/>
    </source>
</evidence>
<dbReference type="PANTHER" id="PTHR11800:SF13">
    <property type="entry name" value="DNA-DIRECTED RNA POLYMERASES I AND III SUBUNIT RPAC1"/>
    <property type="match status" value="1"/>
</dbReference>
<dbReference type="GO" id="GO:0006351">
    <property type="term" value="P:DNA-templated transcription"/>
    <property type="evidence" value="ECO:0007669"/>
    <property type="project" value="InterPro"/>
</dbReference>
<dbReference type="OrthoDB" id="270173at2759"/>
<dbReference type="AlphaFoldDB" id="A0A8S0UD16"/>
<keyword evidence="2" id="KW-0804">Transcription</keyword>
<keyword evidence="5" id="KW-1185">Reference proteome</keyword>